<reference evidence="1 2" key="1">
    <citation type="journal article" date="2024" name="Int. J. Mol. Sci.">
        <title>Exploration of Alicyclobacillus spp. Genome in Search of Antibiotic Resistance.</title>
        <authorList>
            <person name="Bucka-Kolendo J."/>
            <person name="Kiousi D.E."/>
            <person name="Dekowska A."/>
            <person name="Mikolajczuk-Szczyrba A."/>
            <person name="Karadedos D.M."/>
            <person name="Michael P."/>
            <person name="Galanis A."/>
            <person name="Sokolowska B."/>
        </authorList>
    </citation>
    <scope>NUCLEOTIDE SEQUENCE [LARGE SCALE GENOMIC DNA]</scope>
    <source>
        <strain evidence="1 2">KKP 3000</strain>
    </source>
</reference>
<proteinExistence type="predicted"/>
<keyword evidence="2" id="KW-1185">Reference proteome</keyword>
<evidence type="ECO:0000313" key="2">
    <source>
        <dbReference type="Proteomes" id="UP001579974"/>
    </source>
</evidence>
<name>A0ABV5ADQ4_9BACL</name>
<dbReference type="EMBL" id="JBDXSU010000005">
    <property type="protein sequence ID" value="MFB5190331.1"/>
    <property type="molecule type" value="Genomic_DNA"/>
</dbReference>
<accession>A0ABV5ADQ4</accession>
<evidence type="ECO:0000313" key="1">
    <source>
        <dbReference type="EMBL" id="MFB5190331.1"/>
    </source>
</evidence>
<organism evidence="1 2">
    <name type="scientific">Alicyclobacillus fastidiosus</name>
    <dbReference type="NCBI Taxonomy" id="392011"/>
    <lineage>
        <taxon>Bacteria</taxon>
        <taxon>Bacillati</taxon>
        <taxon>Bacillota</taxon>
        <taxon>Bacilli</taxon>
        <taxon>Bacillales</taxon>
        <taxon>Alicyclobacillaceae</taxon>
        <taxon>Alicyclobacillus</taxon>
    </lineage>
</organism>
<dbReference type="RefSeq" id="WP_275473618.1">
    <property type="nucleotide sequence ID" value="NZ_CP162940.1"/>
</dbReference>
<comment type="caution">
    <text evidence="1">The sequence shown here is derived from an EMBL/GenBank/DDBJ whole genome shotgun (WGS) entry which is preliminary data.</text>
</comment>
<protein>
    <submittedName>
        <fullName evidence="1">Uncharacterized protein</fullName>
    </submittedName>
</protein>
<dbReference type="Proteomes" id="UP001579974">
    <property type="component" value="Unassembled WGS sequence"/>
</dbReference>
<gene>
    <name evidence="1" type="ORF">KKP3000_003776</name>
</gene>
<sequence length="156" mass="16951">MFSMRSRRISPKLFVLPVLMIALFCGVAAFEVIQQHVRVQLLGTSFDVSSINQVLVQPTGSAATDGTGYYQLTSQDSITQLCRLLGTAKPYTGNEGDFATDIDSMLIESSNHVLSIPVARTSTNVVLLFNNAHAYIAPQGFLTQLQQLAAKEQTPS</sequence>